<evidence type="ECO:0000313" key="7">
    <source>
        <dbReference type="EMBL" id="KAH7319787.1"/>
    </source>
</evidence>
<dbReference type="GO" id="GO:0050660">
    <property type="term" value="F:flavin adenine dinucleotide binding"/>
    <property type="evidence" value="ECO:0007669"/>
    <property type="project" value="InterPro"/>
</dbReference>
<dbReference type="GO" id="GO:0008115">
    <property type="term" value="F:sarcosine oxidase activity"/>
    <property type="evidence" value="ECO:0007669"/>
    <property type="project" value="TreeGrafter"/>
</dbReference>
<evidence type="ECO:0000313" key="8">
    <source>
        <dbReference type="Proteomes" id="UP000813444"/>
    </source>
</evidence>
<dbReference type="Pfam" id="PF01266">
    <property type="entry name" value="DAO"/>
    <property type="match status" value="1"/>
</dbReference>
<name>A0A8K0SST4_9HYPO</name>
<evidence type="ECO:0000256" key="3">
    <source>
        <dbReference type="ARBA" id="ARBA00022630"/>
    </source>
</evidence>
<feature type="domain" description="FAD dependent oxidoreductase" evidence="6">
    <location>
        <begin position="8"/>
        <end position="406"/>
    </location>
</feature>
<dbReference type="PANTHER" id="PTHR10961:SF46">
    <property type="entry name" value="PEROXISOMAL SARCOSINE OXIDASE"/>
    <property type="match status" value="1"/>
</dbReference>
<proteinExistence type="inferred from homology"/>
<dbReference type="GO" id="GO:0050031">
    <property type="term" value="F:L-pipecolate oxidase activity"/>
    <property type="evidence" value="ECO:0007669"/>
    <property type="project" value="TreeGrafter"/>
</dbReference>
<evidence type="ECO:0000256" key="2">
    <source>
        <dbReference type="ARBA" id="ARBA00010989"/>
    </source>
</evidence>
<reference evidence="7" key="1">
    <citation type="journal article" date="2021" name="Nat. Commun.">
        <title>Genetic determinants of endophytism in the Arabidopsis root mycobiome.</title>
        <authorList>
            <person name="Mesny F."/>
            <person name="Miyauchi S."/>
            <person name="Thiergart T."/>
            <person name="Pickel B."/>
            <person name="Atanasova L."/>
            <person name="Karlsson M."/>
            <person name="Huettel B."/>
            <person name="Barry K.W."/>
            <person name="Haridas S."/>
            <person name="Chen C."/>
            <person name="Bauer D."/>
            <person name="Andreopoulos W."/>
            <person name="Pangilinan J."/>
            <person name="LaButti K."/>
            <person name="Riley R."/>
            <person name="Lipzen A."/>
            <person name="Clum A."/>
            <person name="Drula E."/>
            <person name="Henrissat B."/>
            <person name="Kohler A."/>
            <person name="Grigoriev I.V."/>
            <person name="Martin F.M."/>
            <person name="Hacquard S."/>
        </authorList>
    </citation>
    <scope>NUCLEOTIDE SEQUENCE</scope>
    <source>
        <strain evidence="7">MPI-CAGE-CH-0235</strain>
    </source>
</reference>
<sequence length="471" mass="51440">MERNPSSVLIVGAGVFGLSTALALTKRSGFEQTSITVVDDTRGSFPPPDGASIDSSRIIRGDYADPVYTELAALAQEEWRKQGDDDLGGQGRYTESGMFLTANEVVGEAGVKGGMSYTKASWKNALDICRGDKSMERKISEVSGRKAIQEFLGVHGHAGDWGYINRMAGWADAEEGMKWLHRKVVATGRVKFVDAQVKQLVTSEDRVTGAEMADGTVLKADVTIVAAGAWTGTLIDLRGRAEATGQVLGYIDISDEEANILKKQPVVLNLTTGLFIIPPRGNVLKAARHGWGYHNPQTVTTALPLSPSEERKPIVVSCPMTGRNGSLDTLPAEADRDLRRAFRDLAPVKNLETRPWKHTRLCWYSDTVDGDWLVDWHPGWKGLFVATGDSGHGYKFLPVLGDKLVDCLVGEGGELAKKWRWKDIAAEDELLGREVDGVFKGLQTKDGSRGGAKDMVLEEELRKTKKMATRL</sequence>
<keyword evidence="3" id="KW-0285">Flavoprotein</keyword>
<comment type="similarity">
    <text evidence="2">Belongs to the MSOX/MTOX family.</text>
</comment>
<dbReference type="Gene3D" id="3.30.9.10">
    <property type="entry name" value="D-Amino Acid Oxidase, subunit A, domain 2"/>
    <property type="match status" value="1"/>
</dbReference>
<accession>A0A8K0SST4</accession>
<dbReference type="Gene3D" id="3.50.50.60">
    <property type="entry name" value="FAD/NAD(P)-binding domain"/>
    <property type="match status" value="1"/>
</dbReference>
<gene>
    <name evidence="7" type="ORF">B0I35DRAFT_353098</name>
</gene>
<keyword evidence="8" id="KW-1185">Reference proteome</keyword>
<evidence type="ECO:0000259" key="6">
    <source>
        <dbReference type="Pfam" id="PF01266"/>
    </source>
</evidence>
<comment type="cofactor">
    <cofactor evidence="1">
        <name>FAD</name>
        <dbReference type="ChEBI" id="CHEBI:57692"/>
    </cofactor>
</comment>
<dbReference type="AlphaFoldDB" id="A0A8K0SST4"/>
<dbReference type="Proteomes" id="UP000813444">
    <property type="component" value="Unassembled WGS sequence"/>
</dbReference>
<dbReference type="InterPro" id="IPR036188">
    <property type="entry name" value="FAD/NAD-bd_sf"/>
</dbReference>
<dbReference type="InterPro" id="IPR006076">
    <property type="entry name" value="FAD-dep_OxRdtase"/>
</dbReference>
<dbReference type="InterPro" id="IPR045170">
    <property type="entry name" value="MTOX"/>
</dbReference>
<organism evidence="7 8">
    <name type="scientific">Stachybotrys elegans</name>
    <dbReference type="NCBI Taxonomy" id="80388"/>
    <lineage>
        <taxon>Eukaryota</taxon>
        <taxon>Fungi</taxon>
        <taxon>Dikarya</taxon>
        <taxon>Ascomycota</taxon>
        <taxon>Pezizomycotina</taxon>
        <taxon>Sordariomycetes</taxon>
        <taxon>Hypocreomycetidae</taxon>
        <taxon>Hypocreales</taxon>
        <taxon>Stachybotryaceae</taxon>
        <taxon>Stachybotrys</taxon>
    </lineage>
</organism>
<protein>
    <submittedName>
        <fullName evidence="7">FAD dependent oxidoreductase</fullName>
    </submittedName>
</protein>
<comment type="caution">
    <text evidence="7">The sequence shown here is derived from an EMBL/GenBank/DDBJ whole genome shotgun (WGS) entry which is preliminary data.</text>
</comment>
<dbReference type="GO" id="GO:0004657">
    <property type="term" value="F:proline dehydrogenase activity"/>
    <property type="evidence" value="ECO:0007669"/>
    <property type="project" value="TreeGrafter"/>
</dbReference>
<dbReference type="OrthoDB" id="2219495at2759"/>
<keyword evidence="5" id="KW-0560">Oxidoreductase</keyword>
<dbReference type="EMBL" id="JAGPNK010000006">
    <property type="protein sequence ID" value="KAH7319787.1"/>
    <property type="molecule type" value="Genomic_DNA"/>
</dbReference>
<evidence type="ECO:0000256" key="5">
    <source>
        <dbReference type="ARBA" id="ARBA00023002"/>
    </source>
</evidence>
<evidence type="ECO:0000256" key="4">
    <source>
        <dbReference type="ARBA" id="ARBA00022827"/>
    </source>
</evidence>
<evidence type="ECO:0000256" key="1">
    <source>
        <dbReference type="ARBA" id="ARBA00001974"/>
    </source>
</evidence>
<dbReference type="PANTHER" id="PTHR10961">
    <property type="entry name" value="PEROXISOMAL SARCOSINE OXIDASE"/>
    <property type="match status" value="1"/>
</dbReference>
<keyword evidence="4" id="KW-0274">FAD</keyword>
<dbReference type="SUPFAM" id="SSF51905">
    <property type="entry name" value="FAD/NAD(P)-binding domain"/>
    <property type="match status" value="1"/>
</dbReference>